<dbReference type="Gene3D" id="3.30.9.10">
    <property type="entry name" value="D-Amino Acid Oxidase, subunit A, domain 2"/>
    <property type="match status" value="1"/>
</dbReference>
<dbReference type="PANTHER" id="PTHR10961:SF7">
    <property type="entry name" value="FAD DEPENDENT OXIDOREDUCTASE DOMAIN-CONTAINING PROTEIN"/>
    <property type="match status" value="1"/>
</dbReference>
<reference evidence="7 8" key="1">
    <citation type="journal article" date="2019" name="Int. J. Syst. Evol. Microbiol.">
        <title>The Global Catalogue of Microorganisms (GCM) 10K type strain sequencing project: providing services to taxonomists for standard genome sequencing and annotation.</title>
        <authorList>
            <consortium name="The Broad Institute Genomics Platform"/>
            <consortium name="The Broad Institute Genome Sequencing Center for Infectious Disease"/>
            <person name="Wu L."/>
            <person name="Ma J."/>
        </authorList>
    </citation>
    <scope>NUCLEOTIDE SEQUENCE [LARGE SCALE GENOMIC DNA]</scope>
    <source>
        <strain evidence="7 8">JCM 10425</strain>
    </source>
</reference>
<evidence type="ECO:0000256" key="3">
    <source>
        <dbReference type="ARBA" id="ARBA00022827"/>
    </source>
</evidence>
<keyword evidence="8" id="KW-1185">Reference proteome</keyword>
<dbReference type="EMBL" id="BAAAGX010000010">
    <property type="protein sequence ID" value="GAA0241988.1"/>
    <property type="molecule type" value="Genomic_DNA"/>
</dbReference>
<keyword evidence="3" id="KW-0274">FAD</keyword>
<dbReference type="SUPFAM" id="SSF54373">
    <property type="entry name" value="FAD-linked reductases, C-terminal domain"/>
    <property type="match status" value="1"/>
</dbReference>
<sequence length="389" mass="41172">MSRSDVDVVVVGGGGVGSAAAWQLARRGRSVVLLEQFAAGHTRGASHGASRIFRLSYPDRVYIDLAREARELWRELENTTGTALLTVTGGVDHGDDPQLDVLAAGLGAAGVPHSWLTPDEAAERWPGIRFDTRALFHPDSGRLHADRSVRALQSAAASAGALVRHETPVTSIEVLGDDTVLVHTDTGSYRARRVVAAVNAWANALVGALVPLPPLRVTQEQPAHFRARLPEDTWPSFGHRVGGAYGGTYGLATPGEGIKVGFHGVGPEVDPDHRDYAPEPAQLAALREYARTWVPGVDPDTFTPISCTYTTTPDADFVLDRVGPVVVATGFSGHGFKFLPALGRVLADLALDGTRPDRRFAAHPGGSPRTATGASSEAPAEPRQPVVGL</sequence>
<dbReference type="InterPro" id="IPR006076">
    <property type="entry name" value="FAD-dep_OxRdtase"/>
</dbReference>
<evidence type="ECO:0000256" key="4">
    <source>
        <dbReference type="ARBA" id="ARBA00023002"/>
    </source>
</evidence>
<evidence type="ECO:0000256" key="2">
    <source>
        <dbReference type="ARBA" id="ARBA00022630"/>
    </source>
</evidence>
<dbReference type="Pfam" id="PF01266">
    <property type="entry name" value="DAO"/>
    <property type="match status" value="1"/>
</dbReference>
<dbReference type="SUPFAM" id="SSF51905">
    <property type="entry name" value="FAD/NAD(P)-binding domain"/>
    <property type="match status" value="1"/>
</dbReference>
<comment type="cofactor">
    <cofactor evidence="1">
        <name>FAD</name>
        <dbReference type="ChEBI" id="CHEBI:57692"/>
    </cofactor>
</comment>
<comment type="caution">
    <text evidence="7">The sequence shown here is derived from an EMBL/GenBank/DDBJ whole genome shotgun (WGS) entry which is preliminary data.</text>
</comment>
<evidence type="ECO:0000256" key="5">
    <source>
        <dbReference type="SAM" id="MobiDB-lite"/>
    </source>
</evidence>
<keyword evidence="4" id="KW-0560">Oxidoreductase</keyword>
<evidence type="ECO:0000259" key="6">
    <source>
        <dbReference type="Pfam" id="PF01266"/>
    </source>
</evidence>
<organism evidence="7 8">
    <name type="scientific">Cryptosporangium japonicum</name>
    <dbReference type="NCBI Taxonomy" id="80872"/>
    <lineage>
        <taxon>Bacteria</taxon>
        <taxon>Bacillati</taxon>
        <taxon>Actinomycetota</taxon>
        <taxon>Actinomycetes</taxon>
        <taxon>Cryptosporangiales</taxon>
        <taxon>Cryptosporangiaceae</taxon>
        <taxon>Cryptosporangium</taxon>
    </lineage>
</organism>
<feature type="region of interest" description="Disordered" evidence="5">
    <location>
        <begin position="357"/>
        <end position="389"/>
    </location>
</feature>
<evidence type="ECO:0000313" key="8">
    <source>
        <dbReference type="Proteomes" id="UP001500967"/>
    </source>
</evidence>
<keyword evidence="2" id="KW-0285">Flavoprotein</keyword>
<dbReference type="Proteomes" id="UP001500967">
    <property type="component" value="Unassembled WGS sequence"/>
</dbReference>
<dbReference type="PANTHER" id="PTHR10961">
    <property type="entry name" value="PEROXISOMAL SARCOSINE OXIDASE"/>
    <property type="match status" value="1"/>
</dbReference>
<proteinExistence type="predicted"/>
<dbReference type="RefSeq" id="WP_344649345.1">
    <property type="nucleotide sequence ID" value="NZ_BAAAGX010000010.1"/>
</dbReference>
<dbReference type="Gene3D" id="3.50.50.60">
    <property type="entry name" value="FAD/NAD(P)-binding domain"/>
    <property type="match status" value="1"/>
</dbReference>
<evidence type="ECO:0000313" key="7">
    <source>
        <dbReference type="EMBL" id="GAA0241988.1"/>
    </source>
</evidence>
<accession>A0ABN0U8U9</accession>
<evidence type="ECO:0000256" key="1">
    <source>
        <dbReference type="ARBA" id="ARBA00001974"/>
    </source>
</evidence>
<name>A0ABN0U8U9_9ACTN</name>
<gene>
    <name evidence="7" type="primary">solA_2</name>
    <name evidence="7" type="ORF">GCM10009539_29230</name>
</gene>
<feature type="domain" description="FAD dependent oxidoreductase" evidence="6">
    <location>
        <begin position="7"/>
        <end position="349"/>
    </location>
</feature>
<protein>
    <submittedName>
        <fullName evidence="7">N-methyl-L-tryptophan oxidase</fullName>
    </submittedName>
</protein>
<dbReference type="InterPro" id="IPR045170">
    <property type="entry name" value="MTOX"/>
</dbReference>
<dbReference type="InterPro" id="IPR036188">
    <property type="entry name" value="FAD/NAD-bd_sf"/>
</dbReference>